<protein>
    <submittedName>
        <fullName evidence="2">Uncharacterized protein</fullName>
    </submittedName>
</protein>
<gene>
    <name evidence="2" type="ORF">GCM10010185_63570</name>
</gene>
<reference evidence="2" key="2">
    <citation type="submission" date="2020-09" db="EMBL/GenBank/DDBJ databases">
        <authorList>
            <person name="Sun Q."/>
            <person name="Ohkuma M."/>
        </authorList>
    </citation>
    <scope>NUCLEOTIDE SEQUENCE</scope>
    <source>
        <strain evidence="2">JCM 3313</strain>
    </source>
</reference>
<sequence>MVLALGFALAGCGSEWEGEVRFEVTRIAPPYESMGERKPEHVVLALDQEVPDSVRGLQTTGADIDQFPEGVAVGDRVLCRVRQSDDNGLDGVDPTTTVGPCREA</sequence>
<name>A0A918AWK8_9PSEU</name>
<evidence type="ECO:0000313" key="3">
    <source>
        <dbReference type="Proteomes" id="UP000639606"/>
    </source>
</evidence>
<proteinExistence type="predicted"/>
<evidence type="ECO:0000313" key="2">
    <source>
        <dbReference type="EMBL" id="GGP80911.1"/>
    </source>
</evidence>
<keyword evidence="3" id="KW-1185">Reference proteome</keyword>
<dbReference type="AlphaFoldDB" id="A0A918AWK8"/>
<feature type="region of interest" description="Disordered" evidence="1">
    <location>
        <begin position="84"/>
        <end position="104"/>
    </location>
</feature>
<reference evidence="2" key="1">
    <citation type="journal article" date="2014" name="Int. J. Syst. Evol. Microbiol.">
        <title>Complete genome sequence of Corynebacterium casei LMG S-19264T (=DSM 44701T), isolated from a smear-ripened cheese.</title>
        <authorList>
            <consortium name="US DOE Joint Genome Institute (JGI-PGF)"/>
            <person name="Walter F."/>
            <person name="Albersmeier A."/>
            <person name="Kalinowski J."/>
            <person name="Ruckert C."/>
        </authorList>
    </citation>
    <scope>NUCLEOTIDE SEQUENCE</scope>
    <source>
        <strain evidence="2">JCM 3313</strain>
    </source>
</reference>
<dbReference type="Proteomes" id="UP000639606">
    <property type="component" value="Unassembled WGS sequence"/>
</dbReference>
<comment type="caution">
    <text evidence="2">The sequence shown here is derived from an EMBL/GenBank/DDBJ whole genome shotgun (WGS) entry which is preliminary data.</text>
</comment>
<accession>A0A918AWK8</accession>
<dbReference type="EMBL" id="BMRG01000020">
    <property type="protein sequence ID" value="GGP80911.1"/>
    <property type="molecule type" value="Genomic_DNA"/>
</dbReference>
<organism evidence="2 3">
    <name type="scientific">Saccharothrix coeruleofusca</name>
    <dbReference type="NCBI Taxonomy" id="33919"/>
    <lineage>
        <taxon>Bacteria</taxon>
        <taxon>Bacillati</taxon>
        <taxon>Actinomycetota</taxon>
        <taxon>Actinomycetes</taxon>
        <taxon>Pseudonocardiales</taxon>
        <taxon>Pseudonocardiaceae</taxon>
        <taxon>Saccharothrix</taxon>
    </lineage>
</organism>
<evidence type="ECO:0000256" key="1">
    <source>
        <dbReference type="SAM" id="MobiDB-lite"/>
    </source>
</evidence>